<dbReference type="GO" id="GO:0055085">
    <property type="term" value="P:transmembrane transport"/>
    <property type="evidence" value="ECO:0007669"/>
    <property type="project" value="InterPro"/>
</dbReference>
<dbReference type="Proteomes" id="UP000029734">
    <property type="component" value="Unassembled WGS sequence"/>
</dbReference>
<proteinExistence type="inferred from homology"/>
<evidence type="ECO:0000313" key="7">
    <source>
        <dbReference type="Proteomes" id="UP000029734"/>
    </source>
</evidence>
<evidence type="ECO:0000256" key="3">
    <source>
        <dbReference type="ARBA" id="ARBA00022729"/>
    </source>
</evidence>
<evidence type="ECO:0000256" key="5">
    <source>
        <dbReference type="SAM" id="SignalP"/>
    </source>
</evidence>
<comment type="caution">
    <text evidence="6">The sequence shown here is derived from an EMBL/GenBank/DDBJ whole genome shotgun (WGS) entry which is preliminary data.</text>
</comment>
<accession>A0A098M6C8</accession>
<dbReference type="RefSeq" id="WP_036657910.1">
    <property type="nucleotide sequence ID" value="NZ_JQCR01000003.1"/>
</dbReference>
<evidence type="ECO:0000313" key="6">
    <source>
        <dbReference type="EMBL" id="KGE18130.1"/>
    </source>
</evidence>
<evidence type="ECO:0000256" key="4">
    <source>
        <dbReference type="SAM" id="MobiDB-lite"/>
    </source>
</evidence>
<dbReference type="Gene3D" id="3.40.190.10">
    <property type="entry name" value="Periplasmic binding protein-like II"/>
    <property type="match status" value="1"/>
</dbReference>
<keyword evidence="2" id="KW-0813">Transport</keyword>
<keyword evidence="7" id="KW-1185">Reference proteome</keyword>
<organism evidence="6 7">
    <name type="scientific">Paenibacillus wynnii</name>
    <dbReference type="NCBI Taxonomy" id="268407"/>
    <lineage>
        <taxon>Bacteria</taxon>
        <taxon>Bacillati</taxon>
        <taxon>Bacillota</taxon>
        <taxon>Bacilli</taxon>
        <taxon>Bacillales</taxon>
        <taxon>Paenibacillaceae</taxon>
        <taxon>Paenibacillus</taxon>
    </lineage>
</organism>
<dbReference type="PANTHER" id="PTHR30061">
    <property type="entry name" value="MALTOSE-BINDING PERIPLASMIC PROTEIN"/>
    <property type="match status" value="1"/>
</dbReference>
<reference evidence="6 7" key="1">
    <citation type="submission" date="2014-08" db="EMBL/GenBank/DDBJ databases">
        <authorList>
            <person name="den Bakker H.C."/>
        </authorList>
    </citation>
    <scope>NUCLEOTIDE SEQUENCE [LARGE SCALE GENOMIC DNA]</scope>
    <source>
        <strain evidence="6 7">DSM 18334</strain>
    </source>
</reference>
<dbReference type="GO" id="GO:0055052">
    <property type="term" value="C:ATP-binding cassette (ABC) transporter complex, substrate-binding subunit-containing"/>
    <property type="evidence" value="ECO:0007669"/>
    <property type="project" value="TreeGrafter"/>
</dbReference>
<feature type="signal peptide" evidence="5">
    <location>
        <begin position="1"/>
        <end position="22"/>
    </location>
</feature>
<dbReference type="SUPFAM" id="SSF53850">
    <property type="entry name" value="Periplasmic binding protein-like II"/>
    <property type="match status" value="1"/>
</dbReference>
<evidence type="ECO:0008006" key="8">
    <source>
        <dbReference type="Google" id="ProtNLM"/>
    </source>
</evidence>
<feature type="region of interest" description="Disordered" evidence="4">
    <location>
        <begin position="27"/>
        <end position="56"/>
    </location>
</feature>
<dbReference type="GO" id="GO:1901982">
    <property type="term" value="F:maltose binding"/>
    <property type="evidence" value="ECO:0007669"/>
    <property type="project" value="TreeGrafter"/>
</dbReference>
<name>A0A098M6C8_9BACL</name>
<dbReference type="GO" id="GO:0042956">
    <property type="term" value="P:maltodextrin transmembrane transport"/>
    <property type="evidence" value="ECO:0007669"/>
    <property type="project" value="TreeGrafter"/>
</dbReference>
<feature type="chain" id="PRO_5039472451" description="ABC transporter substrate-binding protein" evidence="5">
    <location>
        <begin position="23"/>
        <end position="412"/>
    </location>
</feature>
<comment type="similarity">
    <text evidence="1">Belongs to the bacterial solute-binding protein 1 family.</text>
</comment>
<dbReference type="PANTHER" id="PTHR30061:SF50">
    <property type="entry name" value="MALTOSE_MALTODEXTRIN-BINDING PERIPLASMIC PROTEIN"/>
    <property type="match status" value="1"/>
</dbReference>
<sequence>MLKRKNYWLLFAILLLSLTSLSPSLELNTSEGPHPKRKPQDQSTQPSSGEKGDLGKLDITVSLSEEEFRELELISGRYALSSGVTVDMKNVAAEQAEQKLLSDLTIGDSPDIIMTEGRNILDLATQGFLLPVDVYQSAPGSTPLTSLIPLYQWNGYDWGVPLDIDPYVLVYDPQRLTELGMDKLPRSLEEWNALLQNVRKVKGASLLSMDTRNPYGYSALLESMGSDLLSEDSAPIEWTEHARSYFYLTSQYNKNVWDMLQGGSIAVAIMPLSEWEIHGNSTLTAEAPLVKGNSGGLGSLSSRCFALSAQSLHPEEAVAWLSYITSRSAQLEWLEYTGRLPALDELYKSGLPGTENLPFDTHIFLSDDTTPTDVKGSWGETAARVTSFLTSKMDAAAYREALSTPQPEAQEP</sequence>
<dbReference type="InterPro" id="IPR006061">
    <property type="entry name" value="SBP_1_CS"/>
</dbReference>
<dbReference type="GO" id="GO:0015768">
    <property type="term" value="P:maltose transport"/>
    <property type="evidence" value="ECO:0007669"/>
    <property type="project" value="TreeGrafter"/>
</dbReference>
<keyword evidence="3 5" id="KW-0732">Signal</keyword>
<dbReference type="PROSITE" id="PS01037">
    <property type="entry name" value="SBP_BACTERIAL_1"/>
    <property type="match status" value="1"/>
</dbReference>
<evidence type="ECO:0000256" key="1">
    <source>
        <dbReference type="ARBA" id="ARBA00008520"/>
    </source>
</evidence>
<dbReference type="eggNOG" id="COG2182">
    <property type="taxonomic scope" value="Bacteria"/>
</dbReference>
<evidence type="ECO:0000256" key="2">
    <source>
        <dbReference type="ARBA" id="ARBA00022448"/>
    </source>
</evidence>
<dbReference type="OrthoDB" id="2585476at2"/>
<dbReference type="Pfam" id="PF13416">
    <property type="entry name" value="SBP_bac_8"/>
    <property type="match status" value="1"/>
</dbReference>
<reference evidence="6 7" key="2">
    <citation type="submission" date="2014-10" db="EMBL/GenBank/DDBJ databases">
        <title>Comparative genomics of the Paenibacillus odorifer group.</title>
        <authorList>
            <person name="Tsai Y.-C."/>
            <person name="Martin N."/>
            <person name="Korlach J."/>
            <person name="Wiedmann M."/>
        </authorList>
    </citation>
    <scope>NUCLEOTIDE SEQUENCE [LARGE SCALE GENOMIC DNA]</scope>
    <source>
        <strain evidence="6 7">DSM 18334</strain>
    </source>
</reference>
<dbReference type="AlphaFoldDB" id="A0A098M6C8"/>
<dbReference type="EMBL" id="JQCR01000003">
    <property type="protein sequence ID" value="KGE18130.1"/>
    <property type="molecule type" value="Genomic_DNA"/>
</dbReference>
<dbReference type="STRING" id="268407.PWYN_26725"/>
<gene>
    <name evidence="6" type="ORF">PWYN_26725</name>
</gene>
<protein>
    <recommendedName>
        <fullName evidence="8">ABC transporter substrate-binding protein</fullName>
    </recommendedName>
</protein>
<dbReference type="InterPro" id="IPR006059">
    <property type="entry name" value="SBP"/>
</dbReference>